<comment type="caution">
    <text evidence="2">The sequence shown here is derived from an EMBL/GenBank/DDBJ whole genome shotgun (WGS) entry which is preliminary data.</text>
</comment>
<keyword evidence="2" id="KW-0503">Monooxygenase</keyword>
<proteinExistence type="predicted"/>
<evidence type="ECO:0000313" key="3">
    <source>
        <dbReference type="Proteomes" id="UP001084197"/>
    </source>
</evidence>
<sequence length="105" mass="12618">MFIQTRTIEVTKGNSDKVIERFSKESPIDQFEGLIDRTVMVNKRAKNHEEVVMMIRWRSQEDWKNWEKSDVHLQGHRNHKGKEKPEYIIGMNVNMYEVHYIKEGN</sequence>
<dbReference type="EMBL" id="JAPRAT010000030">
    <property type="protein sequence ID" value="MCZ0704209.1"/>
    <property type="molecule type" value="Genomic_DNA"/>
</dbReference>
<reference evidence="2" key="1">
    <citation type="submission" date="2022-11" db="EMBL/GenBank/DDBJ databases">
        <title>WGS of Natronobacillus azotifigens 24KS-1, an anaerobic diazotrophic haloalkaliphile from soda-rich habitats.</title>
        <authorList>
            <person name="Sorokin D.Y."/>
            <person name="Merkel A.Y."/>
        </authorList>
    </citation>
    <scope>NUCLEOTIDE SEQUENCE</scope>
    <source>
        <strain evidence="2">24KS-1</strain>
    </source>
</reference>
<dbReference type="Gene3D" id="3.30.70.100">
    <property type="match status" value="1"/>
</dbReference>
<dbReference type="PANTHER" id="PTHR34474:SF1">
    <property type="entry name" value="HEME-DEGRADING MONOOXYGENASE HMOA"/>
    <property type="match status" value="1"/>
</dbReference>
<dbReference type="RefSeq" id="WP_268780979.1">
    <property type="nucleotide sequence ID" value="NZ_JAPRAT010000030.1"/>
</dbReference>
<dbReference type="InterPro" id="IPR011008">
    <property type="entry name" value="Dimeric_a/b-barrel"/>
</dbReference>
<organism evidence="2 3">
    <name type="scientific">Natronobacillus azotifigens</name>
    <dbReference type="NCBI Taxonomy" id="472978"/>
    <lineage>
        <taxon>Bacteria</taxon>
        <taxon>Bacillati</taxon>
        <taxon>Bacillota</taxon>
        <taxon>Bacilli</taxon>
        <taxon>Bacillales</taxon>
        <taxon>Bacillaceae</taxon>
        <taxon>Natronobacillus</taxon>
    </lineage>
</organism>
<dbReference type="AlphaFoldDB" id="A0A9J6RGC4"/>
<dbReference type="InterPro" id="IPR007138">
    <property type="entry name" value="ABM_dom"/>
</dbReference>
<name>A0A9J6RGC4_9BACI</name>
<dbReference type="GO" id="GO:0004497">
    <property type="term" value="F:monooxygenase activity"/>
    <property type="evidence" value="ECO:0007669"/>
    <property type="project" value="UniProtKB-KW"/>
</dbReference>
<feature type="domain" description="ABM" evidence="1">
    <location>
        <begin position="2"/>
        <end position="91"/>
    </location>
</feature>
<gene>
    <name evidence="2" type="ORF">OWO01_13440</name>
</gene>
<keyword evidence="3" id="KW-1185">Reference proteome</keyword>
<dbReference type="PROSITE" id="PS51725">
    <property type="entry name" value="ABM"/>
    <property type="match status" value="1"/>
</dbReference>
<dbReference type="PANTHER" id="PTHR34474">
    <property type="entry name" value="SIGNAL TRANSDUCTION PROTEIN TRAP"/>
    <property type="match status" value="1"/>
</dbReference>
<evidence type="ECO:0000259" key="1">
    <source>
        <dbReference type="PROSITE" id="PS51725"/>
    </source>
</evidence>
<dbReference type="SUPFAM" id="SSF54909">
    <property type="entry name" value="Dimeric alpha+beta barrel"/>
    <property type="match status" value="1"/>
</dbReference>
<evidence type="ECO:0000313" key="2">
    <source>
        <dbReference type="EMBL" id="MCZ0704209.1"/>
    </source>
</evidence>
<keyword evidence="2" id="KW-0560">Oxidoreductase</keyword>
<dbReference type="InterPro" id="IPR050404">
    <property type="entry name" value="Heme-degrading_MO"/>
</dbReference>
<accession>A0A9J6RGC4</accession>
<dbReference type="Proteomes" id="UP001084197">
    <property type="component" value="Unassembled WGS sequence"/>
</dbReference>
<protein>
    <submittedName>
        <fullName evidence="2">Antibiotic biosynthesis monooxygenase</fullName>
    </submittedName>
</protein>
<dbReference type="Pfam" id="PF03992">
    <property type="entry name" value="ABM"/>
    <property type="match status" value="1"/>
</dbReference>